<evidence type="ECO:0000256" key="6">
    <source>
        <dbReference type="ARBA" id="ARBA00022692"/>
    </source>
</evidence>
<evidence type="ECO:0000256" key="12">
    <source>
        <dbReference type="ARBA" id="ARBA00023239"/>
    </source>
</evidence>
<evidence type="ECO:0000256" key="5">
    <source>
        <dbReference type="ARBA" id="ARBA00022516"/>
    </source>
</evidence>
<keyword evidence="5 13" id="KW-0444">Lipid biosynthesis</keyword>
<keyword evidence="11 13" id="KW-0275">Fatty acid biosynthesis</keyword>
<comment type="similarity">
    <text evidence="3 13">Belongs to the very long-chain fatty acids dehydratase HACD family.</text>
</comment>
<keyword evidence="13" id="KW-0256">Endoplasmic reticulum</keyword>
<evidence type="ECO:0000256" key="4">
    <source>
        <dbReference type="ARBA" id="ARBA00013122"/>
    </source>
</evidence>
<dbReference type="GO" id="GO:0005789">
    <property type="term" value="C:endoplasmic reticulum membrane"/>
    <property type="evidence" value="ECO:0007669"/>
    <property type="project" value="UniProtKB-SubCell"/>
</dbReference>
<proteinExistence type="inferred from homology"/>
<dbReference type="EC" id="4.2.1.134" evidence="4 13"/>
<reference evidence="14" key="1">
    <citation type="journal article" date="2020" name="Stud. Mycol.">
        <title>101 Dothideomycetes genomes: a test case for predicting lifestyles and emergence of pathogens.</title>
        <authorList>
            <person name="Haridas S."/>
            <person name="Albert R."/>
            <person name="Binder M."/>
            <person name="Bloem J."/>
            <person name="Labutti K."/>
            <person name="Salamov A."/>
            <person name="Andreopoulos B."/>
            <person name="Baker S."/>
            <person name="Barry K."/>
            <person name="Bills G."/>
            <person name="Bluhm B."/>
            <person name="Cannon C."/>
            <person name="Castanera R."/>
            <person name="Culley D."/>
            <person name="Daum C."/>
            <person name="Ezra D."/>
            <person name="Gonzalez J."/>
            <person name="Henrissat B."/>
            <person name="Kuo A."/>
            <person name="Liang C."/>
            <person name="Lipzen A."/>
            <person name="Lutzoni F."/>
            <person name="Magnuson J."/>
            <person name="Mondo S."/>
            <person name="Nolan M."/>
            <person name="Ohm R."/>
            <person name="Pangilinan J."/>
            <person name="Park H.-J."/>
            <person name="Ramirez L."/>
            <person name="Alfaro M."/>
            <person name="Sun H."/>
            <person name="Tritt A."/>
            <person name="Yoshinaga Y."/>
            <person name="Zwiers L.-H."/>
            <person name="Turgeon B."/>
            <person name="Goodwin S."/>
            <person name="Spatafora J."/>
            <person name="Crous P."/>
            <person name="Grigoriev I."/>
        </authorList>
    </citation>
    <scope>NUCLEOTIDE SEQUENCE</scope>
    <source>
        <strain evidence="14">CBS 279.74</strain>
    </source>
</reference>
<dbReference type="UniPathway" id="UPA00094"/>
<evidence type="ECO:0000313" key="14">
    <source>
        <dbReference type="EMBL" id="KAF2709247.1"/>
    </source>
</evidence>
<feature type="transmembrane region" description="Helical" evidence="13">
    <location>
        <begin position="182"/>
        <end position="202"/>
    </location>
</feature>
<evidence type="ECO:0000256" key="9">
    <source>
        <dbReference type="ARBA" id="ARBA00023098"/>
    </source>
</evidence>
<feature type="transmembrane region" description="Helical" evidence="13">
    <location>
        <begin position="148"/>
        <end position="170"/>
    </location>
</feature>
<dbReference type="PANTHER" id="PTHR11035">
    <property type="entry name" value="VERY-LONG-CHAIN (3R)-3-HYDROXYACYL-COA DEHYDRATASE"/>
    <property type="match status" value="1"/>
</dbReference>
<dbReference type="EMBL" id="MU005770">
    <property type="protein sequence ID" value="KAF2709247.1"/>
    <property type="molecule type" value="Genomic_DNA"/>
</dbReference>
<name>A0A6G1KA56_9PLEO</name>
<protein>
    <recommendedName>
        <fullName evidence="4 13">Very-long-chain (3R)-3-hydroxyacyl-CoA dehydratase</fullName>
        <ecNumber evidence="4 13">4.2.1.134</ecNumber>
    </recommendedName>
</protein>
<dbReference type="AlphaFoldDB" id="A0A6G1KA56"/>
<gene>
    <name evidence="14" type="ORF">K504DRAFT_431593</name>
</gene>
<feature type="transmembrane region" description="Helical" evidence="13">
    <location>
        <begin position="23"/>
        <end position="44"/>
    </location>
</feature>
<dbReference type="InterPro" id="IPR007482">
    <property type="entry name" value="Tyr_Pase-like_PTPLA"/>
</dbReference>
<dbReference type="Pfam" id="PF04387">
    <property type="entry name" value="PTPLA"/>
    <property type="match status" value="1"/>
</dbReference>
<dbReference type="GO" id="GO:0030497">
    <property type="term" value="P:fatty acid elongation"/>
    <property type="evidence" value="ECO:0007669"/>
    <property type="project" value="TreeGrafter"/>
</dbReference>
<organism evidence="14 15">
    <name type="scientific">Pleomassaria siparia CBS 279.74</name>
    <dbReference type="NCBI Taxonomy" id="1314801"/>
    <lineage>
        <taxon>Eukaryota</taxon>
        <taxon>Fungi</taxon>
        <taxon>Dikarya</taxon>
        <taxon>Ascomycota</taxon>
        <taxon>Pezizomycotina</taxon>
        <taxon>Dothideomycetes</taxon>
        <taxon>Pleosporomycetidae</taxon>
        <taxon>Pleosporales</taxon>
        <taxon>Pleomassariaceae</taxon>
        <taxon>Pleomassaria</taxon>
    </lineage>
</organism>
<keyword evidence="7 13" id="KW-0276">Fatty acid metabolism</keyword>
<evidence type="ECO:0000256" key="8">
    <source>
        <dbReference type="ARBA" id="ARBA00022989"/>
    </source>
</evidence>
<sequence length="220" mass="25636">MARPKHPANGQLASPGPRTDPRILYLTFYNISLFILWISVFVSVSAHARLGASDVFNAISSRVRWIQTLSFIEVVHTALRIVKSPVSTTFIQNFTRVVQVWLWYFFPEATGKSYAFLLLVLAWSVADSVRYLYLTLHLHGRASDHLAWLRYSMFIPLYPVGIGSEWWLMYKCIEPLSKVSDVGPWIFWFLLMLYVPGAYTMFNHMLRQRWKTLGRQRKDV</sequence>
<keyword evidence="10 13" id="KW-0472">Membrane</keyword>
<keyword evidence="15" id="KW-1185">Reference proteome</keyword>
<evidence type="ECO:0000256" key="1">
    <source>
        <dbReference type="ARBA" id="ARBA00004141"/>
    </source>
</evidence>
<accession>A0A6G1KA56</accession>
<dbReference type="GO" id="GO:0030148">
    <property type="term" value="P:sphingolipid biosynthetic process"/>
    <property type="evidence" value="ECO:0007669"/>
    <property type="project" value="TreeGrafter"/>
</dbReference>
<comment type="pathway">
    <text evidence="2 13">Lipid metabolism; fatty acid biosynthesis.</text>
</comment>
<dbReference type="GO" id="GO:0102158">
    <property type="term" value="F:very-long-chain (3R)-3-hydroxyacyl-CoA dehydratase activity"/>
    <property type="evidence" value="ECO:0007669"/>
    <property type="project" value="UniProtKB-EC"/>
</dbReference>
<dbReference type="Proteomes" id="UP000799428">
    <property type="component" value="Unassembled WGS sequence"/>
</dbReference>
<dbReference type="OrthoDB" id="46988at2759"/>
<evidence type="ECO:0000256" key="3">
    <source>
        <dbReference type="ARBA" id="ARBA00007811"/>
    </source>
</evidence>
<keyword evidence="8 13" id="KW-1133">Transmembrane helix</keyword>
<keyword evidence="12 13" id="KW-0456">Lyase</keyword>
<evidence type="ECO:0000313" key="15">
    <source>
        <dbReference type="Proteomes" id="UP000799428"/>
    </source>
</evidence>
<comment type="catalytic activity">
    <reaction evidence="13">
        <text>a very-long-chain (3R)-3-hydroxyacyl-CoA = a very-long-chain (2E)-enoyl-CoA + H2O</text>
        <dbReference type="Rhea" id="RHEA:45812"/>
        <dbReference type="ChEBI" id="CHEBI:15377"/>
        <dbReference type="ChEBI" id="CHEBI:83728"/>
        <dbReference type="ChEBI" id="CHEBI:85440"/>
        <dbReference type="EC" id="4.2.1.134"/>
    </reaction>
</comment>
<feature type="transmembrane region" description="Helical" evidence="13">
    <location>
        <begin position="114"/>
        <end position="136"/>
    </location>
</feature>
<evidence type="ECO:0000256" key="2">
    <source>
        <dbReference type="ARBA" id="ARBA00005194"/>
    </source>
</evidence>
<keyword evidence="6 13" id="KW-0812">Transmembrane</keyword>
<evidence type="ECO:0000256" key="10">
    <source>
        <dbReference type="ARBA" id="ARBA00023136"/>
    </source>
</evidence>
<evidence type="ECO:0000256" key="7">
    <source>
        <dbReference type="ARBA" id="ARBA00022832"/>
    </source>
</evidence>
<keyword evidence="9 13" id="KW-0443">Lipid metabolism</keyword>
<comment type="function">
    <text evidence="13">Catalyzes the third of the four reactions of the long-chain fatty acids elongation cycle. This endoplasmic reticulum-bound enzymatic process, allows the addition of two carbons to the chain of long- and very long-chain fatty acids/VLCFAs per cycle. This enzyme catalyzes the dehydration of the 3-hydroxyacyl-CoA intermediate into trans-2,3-enoyl-CoA, within each cycle of fatty acid elongation. Thereby, it participates to the production of VLCFAs of different chain lengths that are involved in multiple biological processes as precursors of membrane lipids and lipid mediators.</text>
</comment>
<evidence type="ECO:0000256" key="13">
    <source>
        <dbReference type="RuleBase" id="RU363109"/>
    </source>
</evidence>
<dbReference type="PANTHER" id="PTHR11035:SF24">
    <property type="entry name" value="VERY-LONG-CHAIN (3R)-3-HYDROXYACYL-COA DEHYDRATASE"/>
    <property type="match status" value="1"/>
</dbReference>
<evidence type="ECO:0000256" key="11">
    <source>
        <dbReference type="ARBA" id="ARBA00023160"/>
    </source>
</evidence>
<comment type="subcellular location">
    <subcellularLocation>
        <location evidence="13">Endoplasmic reticulum membrane</location>
        <topology evidence="13">Multi-pass membrane protein</topology>
    </subcellularLocation>
    <subcellularLocation>
        <location evidence="1">Membrane</location>
        <topology evidence="1">Multi-pass membrane protein</topology>
    </subcellularLocation>
</comment>
<dbReference type="GO" id="GO:0042761">
    <property type="term" value="P:very long-chain fatty acid biosynthetic process"/>
    <property type="evidence" value="ECO:0007669"/>
    <property type="project" value="TreeGrafter"/>
</dbReference>
<comment type="caution">
    <text evidence="13">Lacks conserved residue(s) required for the propagation of feature annotation.</text>
</comment>